<reference evidence="1 2" key="1">
    <citation type="submission" date="2014-04" db="EMBL/GenBank/DDBJ databases">
        <authorList>
            <consortium name="DOE Joint Genome Institute"/>
            <person name="Kuo A."/>
            <person name="Martino E."/>
            <person name="Perotto S."/>
            <person name="Kohler A."/>
            <person name="Nagy L.G."/>
            <person name="Floudas D."/>
            <person name="Copeland A."/>
            <person name="Barry K.W."/>
            <person name="Cichocki N."/>
            <person name="Veneault-Fourrey C."/>
            <person name="LaButti K."/>
            <person name="Lindquist E.A."/>
            <person name="Lipzen A."/>
            <person name="Lundell T."/>
            <person name="Morin E."/>
            <person name="Murat C."/>
            <person name="Sun H."/>
            <person name="Tunlid A."/>
            <person name="Henrissat B."/>
            <person name="Grigoriev I.V."/>
            <person name="Hibbett D.S."/>
            <person name="Martin F."/>
            <person name="Nordberg H.P."/>
            <person name="Cantor M.N."/>
            <person name="Hua S.X."/>
        </authorList>
    </citation>
    <scope>NUCLEOTIDE SEQUENCE [LARGE SCALE GENOMIC DNA]</scope>
    <source>
        <strain evidence="1 2">Zn</strain>
    </source>
</reference>
<evidence type="ECO:0000313" key="1">
    <source>
        <dbReference type="EMBL" id="KIN06865.1"/>
    </source>
</evidence>
<dbReference type="AlphaFoldDB" id="A0A0C3HV35"/>
<proteinExistence type="predicted"/>
<dbReference type="InParanoid" id="A0A0C3HV35"/>
<name>A0A0C3HV35_OIDMZ</name>
<dbReference type="Proteomes" id="UP000054321">
    <property type="component" value="Unassembled WGS sequence"/>
</dbReference>
<evidence type="ECO:0000313" key="2">
    <source>
        <dbReference type="Proteomes" id="UP000054321"/>
    </source>
</evidence>
<accession>A0A0C3HV35</accession>
<dbReference type="HOGENOM" id="CLU_1949435_0_0_1"/>
<keyword evidence="2" id="KW-1185">Reference proteome</keyword>
<dbReference type="EMBL" id="KN832870">
    <property type="protein sequence ID" value="KIN06865.1"/>
    <property type="molecule type" value="Genomic_DNA"/>
</dbReference>
<organism evidence="1 2">
    <name type="scientific">Oidiodendron maius (strain Zn)</name>
    <dbReference type="NCBI Taxonomy" id="913774"/>
    <lineage>
        <taxon>Eukaryota</taxon>
        <taxon>Fungi</taxon>
        <taxon>Dikarya</taxon>
        <taxon>Ascomycota</taxon>
        <taxon>Pezizomycotina</taxon>
        <taxon>Leotiomycetes</taxon>
        <taxon>Leotiomycetes incertae sedis</taxon>
        <taxon>Myxotrichaceae</taxon>
        <taxon>Oidiodendron</taxon>
    </lineage>
</organism>
<sequence>MYAATSITRAITGITTAIKIAAVEFNLVDACDVDAVGDGVEGAPIDKDGIDGPVGDIIEIVHVGNDVEFATRMTQAFNVAGDTNPTPSVNVAPPLVERVIERLVIEGAVQLQKAAKTSERVAGSTQERR</sequence>
<gene>
    <name evidence="1" type="ORF">OIDMADRAFT_46789</name>
</gene>
<protein>
    <submittedName>
        <fullName evidence="1">Uncharacterized protein</fullName>
    </submittedName>
</protein>
<reference evidence="2" key="2">
    <citation type="submission" date="2015-01" db="EMBL/GenBank/DDBJ databases">
        <title>Evolutionary Origins and Diversification of the Mycorrhizal Mutualists.</title>
        <authorList>
            <consortium name="DOE Joint Genome Institute"/>
            <consortium name="Mycorrhizal Genomics Consortium"/>
            <person name="Kohler A."/>
            <person name="Kuo A."/>
            <person name="Nagy L.G."/>
            <person name="Floudas D."/>
            <person name="Copeland A."/>
            <person name="Barry K.W."/>
            <person name="Cichocki N."/>
            <person name="Veneault-Fourrey C."/>
            <person name="LaButti K."/>
            <person name="Lindquist E.A."/>
            <person name="Lipzen A."/>
            <person name="Lundell T."/>
            <person name="Morin E."/>
            <person name="Murat C."/>
            <person name="Riley R."/>
            <person name="Ohm R."/>
            <person name="Sun H."/>
            <person name="Tunlid A."/>
            <person name="Henrissat B."/>
            <person name="Grigoriev I.V."/>
            <person name="Hibbett D.S."/>
            <person name="Martin F."/>
        </authorList>
    </citation>
    <scope>NUCLEOTIDE SEQUENCE [LARGE SCALE GENOMIC DNA]</scope>
    <source>
        <strain evidence="2">Zn</strain>
    </source>
</reference>